<dbReference type="PROSITE" id="PS51464">
    <property type="entry name" value="SIS"/>
    <property type="match status" value="1"/>
</dbReference>
<reference evidence="6" key="1">
    <citation type="journal article" date="2014" name="Int. J. Syst. Evol. Microbiol.">
        <title>Complete genome sequence of Corynebacterium casei LMG S-19264T (=DSM 44701T), isolated from a smear-ripened cheese.</title>
        <authorList>
            <consortium name="US DOE Joint Genome Institute (JGI-PGF)"/>
            <person name="Walter F."/>
            <person name="Albersmeier A."/>
            <person name="Kalinowski J."/>
            <person name="Ruckert C."/>
        </authorList>
    </citation>
    <scope>NUCLEOTIDE SEQUENCE</scope>
    <source>
        <strain evidence="6">CGMCC 1.12187</strain>
    </source>
</reference>
<keyword evidence="7" id="KW-1185">Reference proteome</keyword>
<dbReference type="SUPFAM" id="SSF53756">
    <property type="entry name" value="UDP-Glycosyltransferase/glycogen phosphorylase"/>
    <property type="match status" value="1"/>
</dbReference>
<feature type="region of interest" description="Disordered" evidence="4">
    <location>
        <begin position="595"/>
        <end position="631"/>
    </location>
</feature>
<evidence type="ECO:0000256" key="2">
    <source>
        <dbReference type="ARBA" id="ARBA00022676"/>
    </source>
</evidence>
<dbReference type="InterPro" id="IPR001347">
    <property type="entry name" value="SIS_dom"/>
</dbReference>
<comment type="caution">
    <text evidence="6">The sequence shown here is derived from an EMBL/GenBank/DDBJ whole genome shotgun (WGS) entry which is preliminary data.</text>
</comment>
<dbReference type="Gene3D" id="3.40.50.2000">
    <property type="entry name" value="Glycogen Phosphorylase B"/>
    <property type="match status" value="2"/>
</dbReference>
<organism evidence="6 7">
    <name type="scientific">Kocuria dechangensis</name>
    <dbReference type="NCBI Taxonomy" id="1176249"/>
    <lineage>
        <taxon>Bacteria</taxon>
        <taxon>Bacillati</taxon>
        <taxon>Actinomycetota</taxon>
        <taxon>Actinomycetes</taxon>
        <taxon>Micrococcales</taxon>
        <taxon>Micrococcaceae</taxon>
        <taxon>Kocuria</taxon>
    </lineage>
</organism>
<feature type="domain" description="SIS" evidence="5">
    <location>
        <begin position="438"/>
        <end position="597"/>
    </location>
</feature>
<evidence type="ECO:0000256" key="1">
    <source>
        <dbReference type="ARBA" id="ARBA00021292"/>
    </source>
</evidence>
<dbReference type="PANTHER" id="PTHR45947:SF3">
    <property type="entry name" value="SULFOQUINOVOSYL TRANSFERASE SQD2"/>
    <property type="match status" value="1"/>
</dbReference>
<dbReference type="Pfam" id="PF13439">
    <property type="entry name" value="Glyco_transf_4"/>
    <property type="match status" value="1"/>
</dbReference>
<evidence type="ECO:0000256" key="4">
    <source>
        <dbReference type="SAM" id="MobiDB-lite"/>
    </source>
</evidence>
<dbReference type="AlphaFoldDB" id="A0A917GZH0"/>
<accession>A0A917GZH0</accession>
<dbReference type="InterPro" id="IPR001296">
    <property type="entry name" value="Glyco_trans_1"/>
</dbReference>
<keyword evidence="2" id="KW-0328">Glycosyltransferase</keyword>
<dbReference type="Pfam" id="PF13580">
    <property type="entry name" value="SIS_2"/>
    <property type="match status" value="1"/>
</dbReference>
<evidence type="ECO:0000313" key="7">
    <source>
        <dbReference type="Proteomes" id="UP000638848"/>
    </source>
</evidence>
<dbReference type="CDD" id="cd05006">
    <property type="entry name" value="SIS_GmhA"/>
    <property type="match status" value="1"/>
</dbReference>
<dbReference type="Gene3D" id="3.40.50.10490">
    <property type="entry name" value="Glucose-6-phosphate isomerase like protein, domain 1"/>
    <property type="match status" value="1"/>
</dbReference>
<dbReference type="GO" id="GO:0016757">
    <property type="term" value="F:glycosyltransferase activity"/>
    <property type="evidence" value="ECO:0007669"/>
    <property type="project" value="UniProtKB-KW"/>
</dbReference>
<name>A0A917GZH0_9MICC</name>
<evidence type="ECO:0000256" key="3">
    <source>
        <dbReference type="ARBA" id="ARBA00022679"/>
    </source>
</evidence>
<gene>
    <name evidence="6" type="ORF">GCM10011374_27280</name>
</gene>
<dbReference type="Pfam" id="PF00534">
    <property type="entry name" value="Glycos_transf_1"/>
    <property type="match status" value="1"/>
</dbReference>
<dbReference type="PANTHER" id="PTHR45947">
    <property type="entry name" value="SULFOQUINOVOSYL TRANSFERASE SQD2"/>
    <property type="match status" value="1"/>
</dbReference>
<dbReference type="RefSeq" id="WP_188538100.1">
    <property type="nucleotide sequence ID" value="NZ_BMEQ01000015.1"/>
</dbReference>
<dbReference type="EMBL" id="BMEQ01000015">
    <property type="protein sequence ID" value="GGG62593.1"/>
    <property type="molecule type" value="Genomic_DNA"/>
</dbReference>
<sequence>MRIAMVSEHASPLAALGGVDAGGQNVYVAALAAGLARRGHQVSVYTRRDDARLPEVVDLVPGARVVHVPAGPPSLLPKDELAPYMDDFGRWLARDWVRHGVPDLVHAHFWMSGLAARRAAEALQIPVVQTFHALGAVKRRHQGAADTSPAGRLAAENETIAVADLVLATCRDERAELLALGGDPSRIDVVPCGVDLEAFEPASARTDPHRPRVVALGRLVERKGVDVVVRALAQLPGAELVVAGGPDRSELDRDPEALRLRALARELGVADRVELLGRVDHDDAAVLLATADVVACTPWYEPFGMVPLEAMACGRPVVGSAVGGLLDSVEDGVTGLLVPPRDVAGTAAALRTLLEDPGLAARMGRAGRDRVERLFGWAQVAEQTERSYERVLERHRREHPPLLAETERWLGSHLDELAIAAREAAQHAGVVDRWGARLAGLLASGGRVLAAGNGGSAAEAQHFTAELVGRFVDERRPLSAVCLSAETSSLTAIVNDYGAEEVFARQVQAHGRPGDVLVLLSTSGRSPNVLAAAERAREQGLHVWALTGPGPNPLGELADESLTVDAPTTSVIQEVHLMLLHAVCAAVDARLAPRTGAGRAGPRAAAARSAPAGGRPGAAEDPAAAVRAGVA</sequence>
<proteinExistence type="predicted"/>
<dbReference type="GO" id="GO:1901137">
    <property type="term" value="P:carbohydrate derivative biosynthetic process"/>
    <property type="evidence" value="ECO:0007669"/>
    <property type="project" value="UniProtKB-ARBA"/>
</dbReference>
<keyword evidence="3" id="KW-0808">Transferase</keyword>
<dbReference type="InterPro" id="IPR028098">
    <property type="entry name" value="Glyco_trans_4-like_N"/>
</dbReference>
<dbReference type="InterPro" id="IPR050194">
    <property type="entry name" value="Glycosyltransferase_grp1"/>
</dbReference>
<evidence type="ECO:0000259" key="5">
    <source>
        <dbReference type="PROSITE" id="PS51464"/>
    </source>
</evidence>
<dbReference type="InterPro" id="IPR035461">
    <property type="entry name" value="GmhA/DiaA"/>
</dbReference>
<dbReference type="InterPro" id="IPR046348">
    <property type="entry name" value="SIS_dom_sf"/>
</dbReference>
<dbReference type="GO" id="GO:0097367">
    <property type="term" value="F:carbohydrate derivative binding"/>
    <property type="evidence" value="ECO:0007669"/>
    <property type="project" value="InterPro"/>
</dbReference>
<protein>
    <recommendedName>
        <fullName evidence="1">D-inositol 3-phosphate glycosyltransferase</fullName>
    </recommendedName>
</protein>
<evidence type="ECO:0000313" key="6">
    <source>
        <dbReference type="EMBL" id="GGG62593.1"/>
    </source>
</evidence>
<reference evidence="6" key="2">
    <citation type="submission" date="2020-09" db="EMBL/GenBank/DDBJ databases">
        <authorList>
            <person name="Sun Q."/>
            <person name="Zhou Y."/>
        </authorList>
    </citation>
    <scope>NUCLEOTIDE SEQUENCE</scope>
    <source>
        <strain evidence="6">CGMCC 1.12187</strain>
    </source>
</reference>
<dbReference type="SUPFAM" id="SSF53697">
    <property type="entry name" value="SIS domain"/>
    <property type="match status" value="1"/>
</dbReference>
<dbReference type="Proteomes" id="UP000638848">
    <property type="component" value="Unassembled WGS sequence"/>
</dbReference>